<dbReference type="SUPFAM" id="SSF46785">
    <property type="entry name" value="Winged helix' DNA-binding domain"/>
    <property type="match status" value="1"/>
</dbReference>
<dbReference type="PANTHER" id="PTHR33204">
    <property type="entry name" value="TRANSCRIPTIONAL REGULATOR, MARR FAMILY"/>
    <property type="match status" value="1"/>
</dbReference>
<dbReference type="Proteomes" id="UP001500466">
    <property type="component" value="Unassembled WGS sequence"/>
</dbReference>
<keyword evidence="6" id="KW-1185">Reference proteome</keyword>
<dbReference type="InterPro" id="IPR002577">
    <property type="entry name" value="HTH_HxlR"/>
</dbReference>
<name>A0ABP9I396_9ACTN</name>
<gene>
    <name evidence="5" type="ORF">GCM10023205_66750</name>
</gene>
<evidence type="ECO:0000256" key="3">
    <source>
        <dbReference type="ARBA" id="ARBA00023163"/>
    </source>
</evidence>
<proteinExistence type="predicted"/>
<organism evidence="5 6">
    <name type="scientific">Yinghuangia aomiensis</name>
    <dbReference type="NCBI Taxonomy" id="676205"/>
    <lineage>
        <taxon>Bacteria</taxon>
        <taxon>Bacillati</taxon>
        <taxon>Actinomycetota</taxon>
        <taxon>Actinomycetes</taxon>
        <taxon>Kitasatosporales</taxon>
        <taxon>Streptomycetaceae</taxon>
        <taxon>Yinghuangia</taxon>
    </lineage>
</organism>
<dbReference type="PANTHER" id="PTHR33204:SF18">
    <property type="entry name" value="TRANSCRIPTIONAL REGULATORY PROTEIN"/>
    <property type="match status" value="1"/>
</dbReference>
<evidence type="ECO:0000256" key="1">
    <source>
        <dbReference type="ARBA" id="ARBA00023015"/>
    </source>
</evidence>
<reference evidence="6" key="1">
    <citation type="journal article" date="2019" name="Int. J. Syst. Evol. Microbiol.">
        <title>The Global Catalogue of Microorganisms (GCM) 10K type strain sequencing project: providing services to taxonomists for standard genome sequencing and annotation.</title>
        <authorList>
            <consortium name="The Broad Institute Genomics Platform"/>
            <consortium name="The Broad Institute Genome Sequencing Center for Infectious Disease"/>
            <person name="Wu L."/>
            <person name="Ma J."/>
        </authorList>
    </citation>
    <scope>NUCLEOTIDE SEQUENCE [LARGE SCALE GENOMIC DNA]</scope>
    <source>
        <strain evidence="6">JCM 17986</strain>
    </source>
</reference>
<accession>A0ABP9I396</accession>
<evidence type="ECO:0000313" key="6">
    <source>
        <dbReference type="Proteomes" id="UP001500466"/>
    </source>
</evidence>
<dbReference type="Gene3D" id="1.10.10.10">
    <property type="entry name" value="Winged helix-like DNA-binding domain superfamily/Winged helix DNA-binding domain"/>
    <property type="match status" value="1"/>
</dbReference>
<dbReference type="Pfam" id="PF01638">
    <property type="entry name" value="HxlR"/>
    <property type="match status" value="1"/>
</dbReference>
<keyword evidence="2" id="KW-0238">DNA-binding</keyword>
<keyword evidence="1" id="KW-0805">Transcription regulation</keyword>
<feature type="domain" description="HTH hxlR-type" evidence="4">
    <location>
        <begin position="21"/>
        <end position="118"/>
    </location>
</feature>
<dbReference type="InterPro" id="IPR036390">
    <property type="entry name" value="WH_DNA-bd_sf"/>
</dbReference>
<dbReference type="EMBL" id="BAABHS010000032">
    <property type="protein sequence ID" value="GAA4986760.1"/>
    <property type="molecule type" value="Genomic_DNA"/>
</dbReference>
<dbReference type="RefSeq" id="WP_345679515.1">
    <property type="nucleotide sequence ID" value="NZ_BAABHS010000032.1"/>
</dbReference>
<dbReference type="PROSITE" id="PS51118">
    <property type="entry name" value="HTH_HXLR"/>
    <property type="match status" value="1"/>
</dbReference>
<evidence type="ECO:0000256" key="2">
    <source>
        <dbReference type="ARBA" id="ARBA00023125"/>
    </source>
</evidence>
<sequence>MDSFASAAPRLPHPQTPGRPCSIAAALALVGEKWALLAVREVALGNRRFDAIARNTGAPRDILTTRLRSLEAVGVLERRRYQDRPPRFEYHLTVPGTDLLPVLQMLAAWGDRWVSDEPPVAYTHQDHEFAAALMCGTCGEEAVAGTVHAHVRAEGWDRRGPVAAAEGN</sequence>
<evidence type="ECO:0000313" key="5">
    <source>
        <dbReference type="EMBL" id="GAA4986760.1"/>
    </source>
</evidence>
<evidence type="ECO:0000259" key="4">
    <source>
        <dbReference type="PROSITE" id="PS51118"/>
    </source>
</evidence>
<keyword evidence="3" id="KW-0804">Transcription</keyword>
<dbReference type="InterPro" id="IPR036388">
    <property type="entry name" value="WH-like_DNA-bd_sf"/>
</dbReference>
<comment type="caution">
    <text evidence="5">The sequence shown here is derived from an EMBL/GenBank/DDBJ whole genome shotgun (WGS) entry which is preliminary data.</text>
</comment>
<protein>
    <submittedName>
        <fullName evidence="5">Helix-turn-helix domain-containing protein</fullName>
    </submittedName>
</protein>